<proteinExistence type="predicted"/>
<dbReference type="AlphaFoldDB" id="A0A8H5CYL3"/>
<keyword evidence="2" id="KW-1185">Reference proteome</keyword>
<protein>
    <submittedName>
        <fullName evidence="1">Uncharacterized protein</fullName>
    </submittedName>
</protein>
<organism evidence="1 2">
    <name type="scientific">Leucocoprinus leucothites</name>
    <dbReference type="NCBI Taxonomy" id="201217"/>
    <lineage>
        <taxon>Eukaryota</taxon>
        <taxon>Fungi</taxon>
        <taxon>Dikarya</taxon>
        <taxon>Basidiomycota</taxon>
        <taxon>Agaricomycotina</taxon>
        <taxon>Agaricomycetes</taxon>
        <taxon>Agaricomycetidae</taxon>
        <taxon>Agaricales</taxon>
        <taxon>Agaricineae</taxon>
        <taxon>Agaricaceae</taxon>
        <taxon>Leucocoprinus</taxon>
    </lineage>
</organism>
<reference evidence="1 2" key="1">
    <citation type="journal article" date="2020" name="ISME J.">
        <title>Uncovering the hidden diversity of litter-decomposition mechanisms in mushroom-forming fungi.</title>
        <authorList>
            <person name="Floudas D."/>
            <person name="Bentzer J."/>
            <person name="Ahren D."/>
            <person name="Johansson T."/>
            <person name="Persson P."/>
            <person name="Tunlid A."/>
        </authorList>
    </citation>
    <scope>NUCLEOTIDE SEQUENCE [LARGE SCALE GENOMIC DNA]</scope>
    <source>
        <strain evidence="1 2">CBS 146.42</strain>
    </source>
</reference>
<dbReference type="GO" id="GO:0004867">
    <property type="term" value="F:serine-type endopeptidase inhibitor activity"/>
    <property type="evidence" value="ECO:0007669"/>
    <property type="project" value="InterPro"/>
</dbReference>
<comment type="caution">
    <text evidence="1">The sequence shown here is derived from an EMBL/GenBank/DDBJ whole genome shotgun (WGS) entry which is preliminary data.</text>
</comment>
<sequence length="231" mass="25834">MPEKIIEEHIVRDITRVKETEVETVVTEHHEIEHEHEIEVEILPTGMYTIRTVPSLQLVGRNIVEDASPDPKGVYGQPLGVPLNPNTTFMLRHVGGPDGDSYHLSVGRDRGRVVAVEGRVAAVLNVSGDVGDIVDVGGGRGRGPMGVQDMWGMQEVDAYDQLPVDQRWAVRRQPQHGDDVYTIESENGYWGWVMPTEHPQYTRVAVRQLTSTAAMPPMYPPTMLWLIERIG</sequence>
<evidence type="ECO:0000313" key="2">
    <source>
        <dbReference type="Proteomes" id="UP000559027"/>
    </source>
</evidence>
<dbReference type="OrthoDB" id="3439489at2759"/>
<evidence type="ECO:0000313" key="1">
    <source>
        <dbReference type="EMBL" id="KAF5349531.1"/>
    </source>
</evidence>
<accession>A0A8H5CYL3</accession>
<name>A0A8H5CYL3_9AGAR</name>
<dbReference type="CDD" id="cd23428">
    <property type="entry name" value="beta-trefoil_Ricin_SPI"/>
    <property type="match status" value="1"/>
</dbReference>
<gene>
    <name evidence="1" type="ORF">D9756_008820</name>
</gene>
<dbReference type="Gene3D" id="2.80.10.50">
    <property type="match status" value="2"/>
</dbReference>
<dbReference type="EMBL" id="JAACJO010000016">
    <property type="protein sequence ID" value="KAF5349531.1"/>
    <property type="molecule type" value="Genomic_DNA"/>
</dbReference>
<dbReference type="InterPro" id="IPR031755">
    <property type="entry name" value="Inhibitor_I66"/>
</dbReference>
<dbReference type="Proteomes" id="UP000559027">
    <property type="component" value="Unassembled WGS sequence"/>
</dbReference>
<dbReference type="Pfam" id="PF16850">
    <property type="entry name" value="Inhibitor_I66"/>
    <property type="match status" value="2"/>
</dbReference>